<dbReference type="Pfam" id="PF08447">
    <property type="entry name" value="PAS_3"/>
    <property type="match status" value="1"/>
</dbReference>
<dbReference type="SUPFAM" id="SSF141868">
    <property type="entry name" value="EAL domain-like"/>
    <property type="match status" value="1"/>
</dbReference>
<dbReference type="SMART" id="SM00065">
    <property type="entry name" value="GAF"/>
    <property type="match status" value="1"/>
</dbReference>
<dbReference type="InterPro" id="IPR043128">
    <property type="entry name" value="Rev_trsase/Diguanyl_cyclase"/>
</dbReference>
<dbReference type="PROSITE" id="PS50887">
    <property type="entry name" value="GGDEF"/>
    <property type="match status" value="1"/>
</dbReference>
<dbReference type="Gene3D" id="3.30.450.40">
    <property type="match status" value="1"/>
</dbReference>
<feature type="transmembrane region" description="Helical" evidence="1">
    <location>
        <begin position="20"/>
        <end position="38"/>
    </location>
</feature>
<keyword evidence="1" id="KW-0472">Membrane</keyword>
<evidence type="ECO:0000313" key="7">
    <source>
        <dbReference type="Proteomes" id="UP000189733"/>
    </source>
</evidence>
<protein>
    <submittedName>
        <fullName evidence="6">PAS domain S-box-containing protein/diguanylate cyclase (GGDEF) domain-containing protein</fullName>
    </submittedName>
</protein>
<proteinExistence type="predicted"/>
<dbReference type="Pfam" id="PF13185">
    <property type="entry name" value="GAF_2"/>
    <property type="match status" value="1"/>
</dbReference>
<dbReference type="InterPro" id="IPR003018">
    <property type="entry name" value="GAF"/>
</dbReference>
<dbReference type="SMART" id="SM00267">
    <property type="entry name" value="GGDEF"/>
    <property type="match status" value="1"/>
</dbReference>
<feature type="transmembrane region" description="Helical" evidence="1">
    <location>
        <begin position="316"/>
        <end position="334"/>
    </location>
</feature>
<name>A0A1T4WAX8_9BACT</name>
<dbReference type="CDD" id="cd00130">
    <property type="entry name" value="PAS"/>
    <property type="match status" value="2"/>
</dbReference>
<feature type="domain" description="PAS" evidence="2">
    <location>
        <begin position="344"/>
        <end position="389"/>
    </location>
</feature>
<feature type="domain" description="PAC" evidence="3">
    <location>
        <begin position="432"/>
        <end position="484"/>
    </location>
</feature>
<dbReference type="PROSITE" id="PS50883">
    <property type="entry name" value="EAL"/>
    <property type="match status" value="1"/>
</dbReference>
<dbReference type="AlphaFoldDB" id="A0A1T4WAX8"/>
<dbReference type="CDD" id="cd01949">
    <property type="entry name" value="GGDEF"/>
    <property type="match status" value="1"/>
</dbReference>
<evidence type="ECO:0000259" key="5">
    <source>
        <dbReference type="PROSITE" id="PS50887"/>
    </source>
</evidence>
<dbReference type="InterPro" id="IPR000014">
    <property type="entry name" value="PAS"/>
</dbReference>
<dbReference type="InterPro" id="IPR035919">
    <property type="entry name" value="EAL_sf"/>
</dbReference>
<dbReference type="PROSITE" id="PS50112">
    <property type="entry name" value="PAS"/>
    <property type="match status" value="1"/>
</dbReference>
<reference evidence="6 7" key="1">
    <citation type="submission" date="2017-02" db="EMBL/GenBank/DDBJ databases">
        <authorList>
            <person name="Peterson S.W."/>
        </authorList>
    </citation>
    <scope>NUCLEOTIDE SEQUENCE [LARGE SCALE GENOMIC DNA]</scope>
    <source>
        <strain evidence="6 7">DSM 18034</strain>
    </source>
</reference>
<dbReference type="PANTHER" id="PTHR44757:SF2">
    <property type="entry name" value="BIOFILM ARCHITECTURE MAINTENANCE PROTEIN MBAA"/>
    <property type="match status" value="1"/>
</dbReference>
<evidence type="ECO:0000256" key="1">
    <source>
        <dbReference type="SAM" id="Phobius"/>
    </source>
</evidence>
<feature type="domain" description="EAL" evidence="4">
    <location>
        <begin position="950"/>
        <end position="1206"/>
    </location>
</feature>
<dbReference type="SUPFAM" id="SSF55785">
    <property type="entry name" value="PYP-like sensor domain (PAS domain)"/>
    <property type="match status" value="2"/>
</dbReference>
<keyword evidence="7" id="KW-1185">Reference proteome</keyword>
<dbReference type="Pfam" id="PF00990">
    <property type="entry name" value="GGDEF"/>
    <property type="match status" value="1"/>
</dbReference>
<dbReference type="InterPro" id="IPR001633">
    <property type="entry name" value="EAL_dom"/>
</dbReference>
<dbReference type="InterPro" id="IPR000700">
    <property type="entry name" value="PAS-assoc_C"/>
</dbReference>
<evidence type="ECO:0000313" key="6">
    <source>
        <dbReference type="EMBL" id="SKA74440.1"/>
    </source>
</evidence>
<dbReference type="Proteomes" id="UP000189733">
    <property type="component" value="Unassembled WGS sequence"/>
</dbReference>
<dbReference type="SMART" id="SM00086">
    <property type="entry name" value="PAC"/>
    <property type="match status" value="2"/>
</dbReference>
<dbReference type="GO" id="GO:0006355">
    <property type="term" value="P:regulation of DNA-templated transcription"/>
    <property type="evidence" value="ECO:0007669"/>
    <property type="project" value="InterPro"/>
</dbReference>
<dbReference type="InterPro" id="IPR052155">
    <property type="entry name" value="Biofilm_reg_signaling"/>
</dbReference>
<organism evidence="6 7">
    <name type="scientific">Desulfobaculum bizertense DSM 18034</name>
    <dbReference type="NCBI Taxonomy" id="1121442"/>
    <lineage>
        <taxon>Bacteria</taxon>
        <taxon>Pseudomonadati</taxon>
        <taxon>Thermodesulfobacteriota</taxon>
        <taxon>Desulfovibrionia</taxon>
        <taxon>Desulfovibrionales</taxon>
        <taxon>Desulfovibrionaceae</taxon>
        <taxon>Desulfobaculum</taxon>
    </lineage>
</organism>
<dbReference type="Gene3D" id="3.30.70.270">
    <property type="match status" value="1"/>
</dbReference>
<dbReference type="Pfam" id="PF00563">
    <property type="entry name" value="EAL"/>
    <property type="match status" value="1"/>
</dbReference>
<dbReference type="PANTHER" id="PTHR44757">
    <property type="entry name" value="DIGUANYLATE CYCLASE DGCP"/>
    <property type="match status" value="1"/>
</dbReference>
<dbReference type="CDD" id="cd01948">
    <property type="entry name" value="EAL"/>
    <property type="match status" value="1"/>
</dbReference>
<dbReference type="Gene3D" id="3.20.20.450">
    <property type="entry name" value="EAL domain"/>
    <property type="match status" value="1"/>
</dbReference>
<evidence type="ECO:0000259" key="4">
    <source>
        <dbReference type="PROSITE" id="PS50883"/>
    </source>
</evidence>
<keyword evidence="1" id="KW-1133">Transmembrane helix</keyword>
<dbReference type="SMART" id="SM00091">
    <property type="entry name" value="PAS"/>
    <property type="match status" value="2"/>
</dbReference>
<dbReference type="InterPro" id="IPR035965">
    <property type="entry name" value="PAS-like_dom_sf"/>
</dbReference>
<evidence type="ECO:0000259" key="3">
    <source>
        <dbReference type="PROSITE" id="PS50113"/>
    </source>
</evidence>
<dbReference type="Pfam" id="PF00989">
    <property type="entry name" value="PAS"/>
    <property type="match status" value="1"/>
</dbReference>
<evidence type="ECO:0000259" key="2">
    <source>
        <dbReference type="PROSITE" id="PS50112"/>
    </source>
</evidence>
<dbReference type="SUPFAM" id="SSF55073">
    <property type="entry name" value="Nucleotide cyclase"/>
    <property type="match status" value="1"/>
</dbReference>
<gene>
    <name evidence="6" type="ORF">SAMN02745702_01942</name>
</gene>
<keyword evidence="1" id="KW-0812">Transmembrane</keyword>
<dbReference type="SMART" id="SM00052">
    <property type="entry name" value="EAL"/>
    <property type="match status" value="1"/>
</dbReference>
<feature type="domain" description="PAC" evidence="3">
    <location>
        <begin position="562"/>
        <end position="614"/>
    </location>
</feature>
<dbReference type="InterPro" id="IPR029787">
    <property type="entry name" value="Nucleotide_cyclase"/>
</dbReference>
<dbReference type="SUPFAM" id="SSF55781">
    <property type="entry name" value="GAF domain-like"/>
    <property type="match status" value="1"/>
</dbReference>
<accession>A0A1T4WAX8</accession>
<dbReference type="STRING" id="1121442.SAMN02745702_01942"/>
<dbReference type="Gene3D" id="3.30.450.20">
    <property type="entry name" value="PAS domain"/>
    <property type="match status" value="3"/>
</dbReference>
<dbReference type="InterPro" id="IPR001610">
    <property type="entry name" value="PAC"/>
</dbReference>
<dbReference type="InterPro" id="IPR029016">
    <property type="entry name" value="GAF-like_dom_sf"/>
</dbReference>
<dbReference type="EMBL" id="FUYA01000006">
    <property type="protein sequence ID" value="SKA74440.1"/>
    <property type="molecule type" value="Genomic_DNA"/>
</dbReference>
<dbReference type="InterPro" id="IPR013655">
    <property type="entry name" value="PAS_fold_3"/>
</dbReference>
<dbReference type="PROSITE" id="PS50113">
    <property type="entry name" value="PAC"/>
    <property type="match status" value="2"/>
</dbReference>
<dbReference type="NCBIfam" id="TIGR00254">
    <property type="entry name" value="GGDEF"/>
    <property type="match status" value="1"/>
</dbReference>
<dbReference type="InterPro" id="IPR013767">
    <property type="entry name" value="PAS_fold"/>
</dbReference>
<sequence>MKLQRSDASFFETIPVRTFFLILLAGVLILLGFYQFTLHTEKSAITKQNEAFNDTQLIQATVAAQGLELRVQTLQKNLDILSRIAFSEYIDGKRTSADMEYLLASTMEAMQPLVSLHYYTAPKKRKLGTSSKSPLSEQANQLSDKWNAIFWKKVSARQEGFVPPFAANSHHQFFGYMLPVRKGEHVHGILVAVGNFSPLLSAFVHPIRVGHYGTAYLLDSSGQILYDHEAEIIGKNIFEGLHTGFPELERVDKRIVSEIQGKDEYHFPQERGSESVSKLIAWQSLPLGQRTLVLCIAAPQDAASALLADLHNQQQLAWFLLLLALCLIFAAVLHRNTTKQLNTSYTNLSRILENLPDATFVVNSERKIIAWNKALETLSGEKKDAMLGRGMRSYGIPFYGEPHKTLLDYLLDGKPYPPHYRNVQQHGDVTYCELDVSHLRAGKGATLWIQATLLFEEGTNTPKGAIQSIRDITELREAEEKLKASEERFALAVEGSNDGIWDWDLRTDKVYFSPRWLEIVGMESNRGQVLDVEEWTKRIHPDDLHRTMKANHSVFSENADRFEIDYRIRHDDGSYRWVLGRGSCLRDKHGDVYRIAGAHTDITQRVHMQNVTSALFAISNAVALTKDLPELFLEIHKVLRNSIGAKNLIIAKWNEKTDELYFEYSDDEHERNLVPMPNISKEGAKGLNAQVLRQGEPLLLNQEEQLRYEVIGTPSQTWLGVPLRINKKTIGIVSTQDYENPNAFSELDVSLMASISDQIALAIQRKTNEDKLEQLALHDTLTGLPNRRLMDERLSQAIKRQQRSKTNQFAFIAFDIDDFKLINDNYGHAAGDAFLREVGKRISPILRESDTLSRTSGDEFSILLEGFESTQNVIQIVNRVQEAFFHPYQYKDSQIFGGLSIGIVLNPGTSKTPEEIRNAADVAMYSSKNTGKGQFSIYEELRDNGSPIREAIRDNEIQQGLSRNEFEIYLQPIIHTETQQIHSAEALVRWKHPERGILLPGSFLHTLDEHGYGPELGSQVLAKACLACSELLESKMTSPDFSISVNLSKSQLINHKFPQQVQDELDRHGLEPQNIQLEISENILAETSRKQDFLFERLHELGVRLALDNVSYRKLTPRALLRRNFDFIKYSRTISTGAFLSSMEEKNLQIMAGIGDFLHIPAIAQGIETQEQYEMFQKLGCPYMQGFLFGKPQPILEFITFFSALAFSH</sequence>
<dbReference type="NCBIfam" id="TIGR00229">
    <property type="entry name" value="sensory_box"/>
    <property type="match status" value="2"/>
</dbReference>
<feature type="domain" description="GGDEF" evidence="5">
    <location>
        <begin position="807"/>
        <end position="940"/>
    </location>
</feature>
<dbReference type="InterPro" id="IPR000160">
    <property type="entry name" value="GGDEF_dom"/>
</dbReference>